<dbReference type="KEGG" id="vpy:HZI73_05980"/>
<dbReference type="PROSITE" id="PS50887">
    <property type="entry name" value="GGDEF"/>
    <property type="match status" value="1"/>
</dbReference>
<dbReference type="Gene3D" id="2.120.10.30">
    <property type="entry name" value="TolB, C-terminal domain"/>
    <property type="match status" value="3"/>
</dbReference>
<evidence type="ECO:0000313" key="4">
    <source>
        <dbReference type="Proteomes" id="UP000683246"/>
    </source>
</evidence>
<dbReference type="InterPro" id="IPR001258">
    <property type="entry name" value="NHL_repeat"/>
</dbReference>
<dbReference type="NCBIfam" id="TIGR00254">
    <property type="entry name" value="GGDEF"/>
    <property type="match status" value="1"/>
</dbReference>
<dbReference type="InterPro" id="IPR011042">
    <property type="entry name" value="6-blade_b-propeller_TolB-like"/>
</dbReference>
<feature type="domain" description="GGDEF" evidence="2">
    <location>
        <begin position="17"/>
        <end position="153"/>
    </location>
</feature>
<dbReference type="PANTHER" id="PTHR46388">
    <property type="entry name" value="NHL REPEAT-CONTAINING PROTEIN 2"/>
    <property type="match status" value="1"/>
</dbReference>
<accession>A0A8J8MHZ4</accession>
<name>A0A8J8MHZ4_9FIRM</name>
<evidence type="ECO:0000256" key="1">
    <source>
        <dbReference type="ARBA" id="ARBA00022737"/>
    </source>
</evidence>
<protein>
    <submittedName>
        <fullName evidence="3">Diguanylate cyclase</fullName>
    </submittedName>
</protein>
<keyword evidence="1" id="KW-0677">Repeat</keyword>
<evidence type="ECO:0000259" key="2">
    <source>
        <dbReference type="PROSITE" id="PS50887"/>
    </source>
</evidence>
<organism evidence="3 4">
    <name type="scientific">Vallitalea pronyensis</name>
    <dbReference type="NCBI Taxonomy" id="1348613"/>
    <lineage>
        <taxon>Bacteria</taxon>
        <taxon>Bacillati</taxon>
        <taxon>Bacillota</taxon>
        <taxon>Clostridia</taxon>
        <taxon>Lachnospirales</taxon>
        <taxon>Vallitaleaceae</taxon>
        <taxon>Vallitalea</taxon>
    </lineage>
</organism>
<evidence type="ECO:0000313" key="3">
    <source>
        <dbReference type="EMBL" id="QUI21876.1"/>
    </source>
</evidence>
<dbReference type="Pfam" id="PF01436">
    <property type="entry name" value="NHL"/>
    <property type="match status" value="1"/>
</dbReference>
<keyword evidence="4" id="KW-1185">Reference proteome</keyword>
<dbReference type="EMBL" id="CP058649">
    <property type="protein sequence ID" value="QUI21876.1"/>
    <property type="molecule type" value="Genomic_DNA"/>
</dbReference>
<dbReference type="InterPro" id="IPR029787">
    <property type="entry name" value="Nucleotide_cyclase"/>
</dbReference>
<dbReference type="Pfam" id="PF25021">
    <property type="entry name" value="TEN_NHL"/>
    <property type="match status" value="1"/>
</dbReference>
<dbReference type="Gene3D" id="3.30.70.270">
    <property type="match status" value="1"/>
</dbReference>
<sequence>MKQLLNKLETALSKIDHHFSIALIDIDFFIRYCIRFSEEQCHEAMNNIMAFFLQAFETEDVFYELGGDEFAIILHNHSIRSTEKRINHTLTRFKKERFLTHLGEDYKHVRMTFSAGIATFPENGGKDILCKKAVTALFLAKSLRRNHVSCYMENTEDHVNRILFNESLSIKSIIGRWGEIGHTHTPTPVSTCLLWEPQAIAMGGLGNLFIADQNNHQILCYHNGYVSPIAGNGTYGYSGDGSYADKAQLNKPTGLCIWDQKLYITDTGNDAVRMVDLITNQISTICGRGQAGYSGDGGLAVYAKLNKPGGIVVDKKNNIYINDIANNVIRKIDTNGIISTFAGNGRFGFSGDGGLASNASFNEIYNIAIDNKGNFLYIVDYLNHRIRKVDLNTNIIETCVGNGLSHDTVDNEDPLLSSLNRPVAVCLDSEGNLYIAEAGNSSIRVVSKKENKILTLVGGCGSGTGQREDIRTYKLTNPNGLAVYDNMLYILDGGNNRICKIKLTFLRGE</sequence>
<dbReference type="SMART" id="SM00267">
    <property type="entry name" value="GGDEF"/>
    <property type="match status" value="1"/>
</dbReference>
<dbReference type="PANTHER" id="PTHR46388:SF2">
    <property type="entry name" value="NHL REPEAT-CONTAINING PROTEIN 2"/>
    <property type="match status" value="1"/>
</dbReference>
<proteinExistence type="predicted"/>
<dbReference type="InterPro" id="IPR056822">
    <property type="entry name" value="TEN_NHL"/>
</dbReference>
<dbReference type="Proteomes" id="UP000683246">
    <property type="component" value="Chromosome"/>
</dbReference>
<dbReference type="SUPFAM" id="SSF101898">
    <property type="entry name" value="NHL repeat"/>
    <property type="match status" value="1"/>
</dbReference>
<dbReference type="InterPro" id="IPR043128">
    <property type="entry name" value="Rev_trsase/Diguanyl_cyclase"/>
</dbReference>
<dbReference type="Pfam" id="PF00990">
    <property type="entry name" value="GGDEF"/>
    <property type="match status" value="1"/>
</dbReference>
<dbReference type="SUPFAM" id="SSF55073">
    <property type="entry name" value="Nucleotide cyclase"/>
    <property type="match status" value="1"/>
</dbReference>
<dbReference type="InterPro" id="IPR000160">
    <property type="entry name" value="GGDEF_dom"/>
</dbReference>
<reference evidence="3" key="1">
    <citation type="submission" date="2020-07" db="EMBL/GenBank/DDBJ databases">
        <title>Vallitalea pronyensis genome.</title>
        <authorList>
            <person name="Postec A."/>
        </authorList>
    </citation>
    <scope>NUCLEOTIDE SEQUENCE</scope>
    <source>
        <strain evidence="3">FatNI3</strain>
    </source>
</reference>
<dbReference type="RefSeq" id="WP_212697346.1">
    <property type="nucleotide sequence ID" value="NZ_CP058649.1"/>
</dbReference>
<gene>
    <name evidence="3" type="ORF">HZI73_05980</name>
</gene>
<dbReference type="AlphaFoldDB" id="A0A8J8MHZ4"/>